<evidence type="ECO:0000313" key="2">
    <source>
        <dbReference type="EMBL" id="ESO81990.1"/>
    </source>
</evidence>
<evidence type="ECO:0000313" key="3">
    <source>
        <dbReference type="Proteomes" id="UP000030746"/>
    </source>
</evidence>
<name>V3ZI48_LOTGI</name>
<feature type="compositionally biased region" description="Basic and acidic residues" evidence="1">
    <location>
        <begin position="536"/>
        <end position="551"/>
    </location>
</feature>
<feature type="compositionally biased region" description="Basic and acidic residues" evidence="1">
    <location>
        <begin position="927"/>
        <end position="938"/>
    </location>
</feature>
<feature type="compositionally biased region" description="Basic residues" evidence="1">
    <location>
        <begin position="450"/>
        <end position="493"/>
    </location>
</feature>
<dbReference type="EMBL" id="KB204066">
    <property type="protein sequence ID" value="ESO81990.1"/>
    <property type="molecule type" value="Genomic_DNA"/>
</dbReference>
<dbReference type="HOGENOM" id="CLU_285646_0_0_1"/>
<dbReference type="AlphaFoldDB" id="V3ZI48"/>
<dbReference type="CTD" id="20250377"/>
<sequence length="1084" mass="123200">MASDDEDEELKALRLAVLLSMKKKVDKELSPPKPKKNNSSDLEALRHAALANIESAGVKPIVPQPIPTSNSPLYKSQSFPKVVHNNFKNVASGQPRSRPRASNLIVINPEPQDVPQKPVISEKKSVDKPVLLRPQDKWCSPTTGTSVSQVVEESKPKVPSKFSRYDSSDSESSDASSSDSESEEEKPLPSPKQNSDSEDEKPVSPKSKSNAKSEKKGSSSDISSDSDSDDIEKQIDNILNSPEIKDKKTDISDNTHEKVLKTKTLEKSVTKIIDKSTSTLSKTEIPKTEAKSIPTLIGGSKSGVRKKVSNAWSDSESDSGIRSGKERQKLKKNKSWSDQGSSDEENKPVKNANNAKSQVPPVVEPMPQKSKAEIQKEKEDRRRMIENDLQKTLKDLQSIKEKRRKQEASQKGSKDTKSPDSKHRKRSSSISPRRRSISPRRRSPFERRRSSSRSPRRRRSFSPRRTRSRSFSRSPSGKKRSPSPGLKKRRSPGSRRSPDPRRRKRSPLGFKGAYHRRSPQSKRSPKNNLSGNSSLDPRKEKRVLSSEERRKIEARRRKFESSAIEVKKTISLKNIVRKSNSRERSPSPKSPKDRAKKLPDPTEESSSKKRLTEVENKVSNSESRRKSKELKENNDNEDSDASKGSVSSLSDSDSDKEESRSWRKEQNNTKHLNKRKQTDVRDRLDRPGFDRHKHERPRFVRSEGDRQGFERSQRDQQGFDRSKRDQQGFDRSKRDQQGFDRSKKDQQGFDRSKKDQQGFDRSRGGLDRPRTRDRPGSPPSRSRKDKEAIKDDPGNETKSVANDMESKVLPKKIYRTDSHVFSDNVDRGFDASNYRKTKIDSGVASGGSDSEGDAKDKKLISVVLSSDSKQNSPAPIITSPIRKVECSETVPEKSHRKHHKHRSERHKSKRVVITDMDEMPRKKKLKTERLGDARDLLEAIKGQNDNSRRAVIRNDGISVTLEDQEPDSPRKPSVHERLGRKVPSLMSIKTEDLRRGRSPEPEPKVLNLTTKESKRSKDKSSRKLERRDSFEKKSKKKRSIIHYDSPEEDGNDDNLEKRIQIIKEKNAAILKRQAEIQKDKEIFG</sequence>
<reference evidence="2 3" key="1">
    <citation type="journal article" date="2013" name="Nature">
        <title>Insights into bilaterian evolution from three spiralian genomes.</title>
        <authorList>
            <person name="Simakov O."/>
            <person name="Marletaz F."/>
            <person name="Cho S.J."/>
            <person name="Edsinger-Gonzales E."/>
            <person name="Havlak P."/>
            <person name="Hellsten U."/>
            <person name="Kuo D.H."/>
            <person name="Larsson T."/>
            <person name="Lv J."/>
            <person name="Arendt D."/>
            <person name="Savage R."/>
            <person name="Osoegawa K."/>
            <person name="de Jong P."/>
            <person name="Grimwood J."/>
            <person name="Chapman J.A."/>
            <person name="Shapiro H."/>
            <person name="Aerts A."/>
            <person name="Otillar R.P."/>
            <person name="Terry A.Y."/>
            <person name="Boore J.L."/>
            <person name="Grigoriev I.V."/>
            <person name="Lindberg D.R."/>
            <person name="Seaver E.C."/>
            <person name="Weisblat D.A."/>
            <person name="Putnam N.H."/>
            <person name="Rokhsar D.S."/>
        </authorList>
    </citation>
    <scope>NUCLEOTIDE SEQUENCE [LARGE SCALE GENOMIC DNA]</scope>
</reference>
<feature type="compositionally biased region" description="Basic and acidic residues" evidence="1">
    <location>
        <begin position="580"/>
        <end position="616"/>
    </location>
</feature>
<proteinExistence type="predicted"/>
<feature type="compositionally biased region" description="Low complexity" evidence="1">
    <location>
        <begin position="642"/>
        <end position="651"/>
    </location>
</feature>
<accession>V3ZI48</accession>
<dbReference type="OMA" id="GEGTDKW"/>
<feature type="compositionally biased region" description="Basic residues" evidence="1">
    <location>
        <begin position="422"/>
        <end position="442"/>
    </location>
</feature>
<feature type="compositionally biased region" description="Polar residues" evidence="1">
    <location>
        <begin position="310"/>
        <end position="320"/>
    </location>
</feature>
<protein>
    <submittedName>
        <fullName evidence="2">Uncharacterized protein</fullName>
    </submittedName>
</protein>
<feature type="compositionally biased region" description="Basic and acidic residues" evidence="1">
    <location>
        <begin position="243"/>
        <end position="255"/>
    </location>
</feature>
<feature type="compositionally biased region" description="Basic residues" evidence="1">
    <location>
        <begin position="894"/>
        <end position="910"/>
    </location>
</feature>
<feature type="compositionally biased region" description="Basic and acidic residues" evidence="1">
    <location>
        <begin position="989"/>
        <end position="1003"/>
    </location>
</feature>
<feature type="compositionally biased region" description="Basic and acidic residues" evidence="1">
    <location>
        <begin position="782"/>
        <end position="795"/>
    </location>
</feature>
<gene>
    <name evidence="2" type="ORF">LOTGIDRAFT_237189</name>
</gene>
<feature type="compositionally biased region" description="Basic and acidic residues" evidence="1">
    <location>
        <begin position="804"/>
        <end position="829"/>
    </location>
</feature>
<feature type="compositionally biased region" description="Polar residues" evidence="1">
    <location>
        <begin position="140"/>
        <end position="151"/>
    </location>
</feature>
<dbReference type="Proteomes" id="UP000030746">
    <property type="component" value="Unassembled WGS sequence"/>
</dbReference>
<feature type="compositionally biased region" description="Basic residues" evidence="1">
    <location>
        <begin position="513"/>
        <end position="525"/>
    </location>
</feature>
<dbReference type="STRING" id="225164.V3ZI48"/>
<feature type="compositionally biased region" description="Basic and acidic residues" evidence="1">
    <location>
        <begin position="967"/>
        <end position="979"/>
    </location>
</feature>
<feature type="compositionally biased region" description="Basic and acidic residues" evidence="1">
    <location>
        <begin position="676"/>
        <end position="775"/>
    </location>
</feature>
<dbReference type="GeneID" id="20250377"/>
<keyword evidence="3" id="KW-1185">Reference proteome</keyword>
<dbReference type="RefSeq" id="XP_009067294.1">
    <property type="nucleotide sequence ID" value="XM_009069046.1"/>
</dbReference>
<feature type="region of interest" description="Disordered" evidence="1">
    <location>
        <begin position="887"/>
        <end position="1054"/>
    </location>
</feature>
<dbReference type="OrthoDB" id="6146957at2759"/>
<feature type="compositionally biased region" description="Basic and acidic residues" evidence="1">
    <location>
        <begin position="1011"/>
        <end position="1032"/>
    </location>
</feature>
<feature type="region of interest" description="Disordered" evidence="1">
    <location>
        <begin position="23"/>
        <end position="43"/>
    </location>
</feature>
<feature type="compositionally biased region" description="Basic and acidic residues" evidence="1">
    <location>
        <begin position="657"/>
        <end position="668"/>
    </location>
</feature>
<evidence type="ECO:0000256" key="1">
    <source>
        <dbReference type="SAM" id="MobiDB-lite"/>
    </source>
</evidence>
<feature type="compositionally biased region" description="Polar residues" evidence="1">
    <location>
        <begin position="526"/>
        <end position="535"/>
    </location>
</feature>
<feature type="region of interest" description="Disordered" evidence="1">
    <location>
        <begin position="273"/>
        <end position="855"/>
    </location>
</feature>
<dbReference type="KEGG" id="lgi:LOTGIDRAFT_237189"/>
<feature type="compositionally biased region" description="Basic and acidic residues" evidence="1">
    <location>
        <begin position="370"/>
        <end position="421"/>
    </location>
</feature>
<feature type="region of interest" description="Disordered" evidence="1">
    <location>
        <begin position="87"/>
        <end position="255"/>
    </location>
</feature>
<organism evidence="2 3">
    <name type="scientific">Lottia gigantea</name>
    <name type="common">Giant owl limpet</name>
    <dbReference type="NCBI Taxonomy" id="225164"/>
    <lineage>
        <taxon>Eukaryota</taxon>
        <taxon>Metazoa</taxon>
        <taxon>Spiralia</taxon>
        <taxon>Lophotrochozoa</taxon>
        <taxon>Mollusca</taxon>
        <taxon>Gastropoda</taxon>
        <taxon>Patellogastropoda</taxon>
        <taxon>Lottioidea</taxon>
        <taxon>Lottiidae</taxon>
        <taxon>Lottia</taxon>
    </lineage>
</organism>